<dbReference type="RefSeq" id="WP_121793334.1">
    <property type="nucleotide sequence ID" value="NZ_RDBF01000002.1"/>
</dbReference>
<dbReference type="OrthoDB" id="5244465at2"/>
<evidence type="ECO:0000259" key="6">
    <source>
        <dbReference type="Pfam" id="PF02631"/>
    </source>
</evidence>
<dbReference type="EMBL" id="RDBF01000002">
    <property type="protein sequence ID" value="RLV57033.1"/>
    <property type="molecule type" value="Genomic_DNA"/>
</dbReference>
<evidence type="ECO:0000256" key="2">
    <source>
        <dbReference type="ARBA" id="ARBA00009695"/>
    </source>
</evidence>
<dbReference type="Pfam" id="PF02631">
    <property type="entry name" value="RecX_HTH2"/>
    <property type="match status" value="1"/>
</dbReference>
<organism evidence="9 10">
    <name type="scientific">Aeromicrobium phragmitis</name>
    <dbReference type="NCBI Taxonomy" id="2478914"/>
    <lineage>
        <taxon>Bacteria</taxon>
        <taxon>Bacillati</taxon>
        <taxon>Actinomycetota</taxon>
        <taxon>Actinomycetes</taxon>
        <taxon>Propionibacteriales</taxon>
        <taxon>Nocardioidaceae</taxon>
        <taxon>Aeromicrobium</taxon>
    </lineage>
</organism>
<dbReference type="GO" id="GO:0005737">
    <property type="term" value="C:cytoplasm"/>
    <property type="evidence" value="ECO:0007669"/>
    <property type="project" value="UniProtKB-SubCell"/>
</dbReference>
<evidence type="ECO:0000256" key="5">
    <source>
        <dbReference type="HAMAP-Rule" id="MF_01114"/>
    </source>
</evidence>
<gene>
    <name evidence="5" type="primary">recX</name>
    <name evidence="9" type="ORF">D9V41_04535</name>
</gene>
<dbReference type="Pfam" id="PF21981">
    <property type="entry name" value="RecX_HTH3"/>
    <property type="match status" value="1"/>
</dbReference>
<dbReference type="PANTHER" id="PTHR33602">
    <property type="entry name" value="REGULATORY PROTEIN RECX FAMILY PROTEIN"/>
    <property type="match status" value="1"/>
</dbReference>
<protein>
    <recommendedName>
        <fullName evidence="3 5">Regulatory protein RecX</fullName>
    </recommendedName>
</protein>
<dbReference type="InterPro" id="IPR053924">
    <property type="entry name" value="RecX_HTH_2nd"/>
</dbReference>
<dbReference type="PANTHER" id="PTHR33602:SF1">
    <property type="entry name" value="REGULATORY PROTEIN RECX FAMILY PROTEIN"/>
    <property type="match status" value="1"/>
</dbReference>
<dbReference type="AlphaFoldDB" id="A0A3L8PQW6"/>
<dbReference type="GO" id="GO:0006282">
    <property type="term" value="P:regulation of DNA repair"/>
    <property type="evidence" value="ECO:0007669"/>
    <property type="project" value="UniProtKB-UniRule"/>
</dbReference>
<dbReference type="Proteomes" id="UP000282515">
    <property type="component" value="Unassembled WGS sequence"/>
</dbReference>
<dbReference type="InterPro" id="IPR003783">
    <property type="entry name" value="Regulatory_RecX"/>
</dbReference>
<sequence length="171" mass="18913">MAPRTAEGLSGLALEEFARTVALDRLTDRDRSRADLAQAMAKKAVPDEVAAAVLDRLEAAGLVDDERFARSWVQSRQRVKGLAAPVLAMELRRQGIDDELARRVLDEETDADAEREAAHRLVQRKLRSVRGLDPSVQVRRLTGMLARKGYAPQVAFDVVRAELDADVELAD</sequence>
<evidence type="ECO:0000259" key="8">
    <source>
        <dbReference type="Pfam" id="PF21982"/>
    </source>
</evidence>
<keyword evidence="4 5" id="KW-0963">Cytoplasm</keyword>
<dbReference type="Gene3D" id="1.10.10.10">
    <property type="entry name" value="Winged helix-like DNA-binding domain superfamily/Winged helix DNA-binding domain"/>
    <property type="match status" value="2"/>
</dbReference>
<keyword evidence="10" id="KW-1185">Reference proteome</keyword>
<comment type="function">
    <text evidence="5">Modulates RecA activity.</text>
</comment>
<dbReference type="InterPro" id="IPR036388">
    <property type="entry name" value="WH-like_DNA-bd_sf"/>
</dbReference>
<evidence type="ECO:0000259" key="7">
    <source>
        <dbReference type="Pfam" id="PF21981"/>
    </source>
</evidence>
<name>A0A3L8PQW6_9ACTN</name>
<reference evidence="9 10" key="1">
    <citation type="submission" date="2018-10" db="EMBL/GenBank/DDBJ databases">
        <title>Aeromicrobium sp. 9W16Y-2 whole genome shotgun sequence.</title>
        <authorList>
            <person name="Li F."/>
        </authorList>
    </citation>
    <scope>NUCLEOTIDE SEQUENCE [LARGE SCALE GENOMIC DNA]</scope>
    <source>
        <strain evidence="9 10">9W16Y-2</strain>
    </source>
</reference>
<evidence type="ECO:0000256" key="4">
    <source>
        <dbReference type="ARBA" id="ARBA00022490"/>
    </source>
</evidence>
<evidence type="ECO:0000313" key="9">
    <source>
        <dbReference type="EMBL" id="RLV57033.1"/>
    </source>
</evidence>
<feature type="domain" description="RecX third three-helical" evidence="7">
    <location>
        <begin position="114"/>
        <end position="158"/>
    </location>
</feature>
<proteinExistence type="inferred from homology"/>
<dbReference type="InterPro" id="IPR053925">
    <property type="entry name" value="RecX_HTH_3rd"/>
</dbReference>
<evidence type="ECO:0000313" key="10">
    <source>
        <dbReference type="Proteomes" id="UP000282515"/>
    </source>
</evidence>
<comment type="caution">
    <text evidence="9">The sequence shown here is derived from an EMBL/GenBank/DDBJ whole genome shotgun (WGS) entry which is preliminary data.</text>
</comment>
<feature type="domain" description="RecX first three-helical" evidence="8">
    <location>
        <begin position="18"/>
        <end position="57"/>
    </location>
</feature>
<dbReference type="InterPro" id="IPR053926">
    <property type="entry name" value="RecX_HTH_1st"/>
</dbReference>
<dbReference type="HAMAP" id="MF_01114">
    <property type="entry name" value="RecX"/>
    <property type="match status" value="1"/>
</dbReference>
<accession>A0A3L8PQW6</accession>
<comment type="subcellular location">
    <subcellularLocation>
        <location evidence="1 5">Cytoplasm</location>
    </subcellularLocation>
</comment>
<evidence type="ECO:0000256" key="3">
    <source>
        <dbReference type="ARBA" id="ARBA00018111"/>
    </source>
</evidence>
<feature type="domain" description="RecX second three-helical" evidence="6">
    <location>
        <begin position="64"/>
        <end position="105"/>
    </location>
</feature>
<comment type="similarity">
    <text evidence="2 5">Belongs to the RecX family.</text>
</comment>
<dbReference type="Pfam" id="PF21982">
    <property type="entry name" value="RecX_HTH1"/>
    <property type="match status" value="1"/>
</dbReference>
<evidence type="ECO:0000256" key="1">
    <source>
        <dbReference type="ARBA" id="ARBA00004496"/>
    </source>
</evidence>